<evidence type="ECO:0000256" key="2">
    <source>
        <dbReference type="ARBA" id="ARBA00023295"/>
    </source>
</evidence>
<dbReference type="EMBL" id="JADINH010000064">
    <property type="protein sequence ID" value="MBO8415371.1"/>
    <property type="molecule type" value="Genomic_DNA"/>
</dbReference>
<gene>
    <name evidence="4" type="ORF">IAB19_03195</name>
</gene>
<dbReference type="GO" id="GO:0006152">
    <property type="term" value="P:purine nucleoside catabolic process"/>
    <property type="evidence" value="ECO:0007669"/>
    <property type="project" value="TreeGrafter"/>
</dbReference>
<evidence type="ECO:0000256" key="1">
    <source>
        <dbReference type="ARBA" id="ARBA00022801"/>
    </source>
</evidence>
<feature type="domain" description="Inosine/uridine-preferring nucleoside hydrolase" evidence="3">
    <location>
        <begin position="8"/>
        <end position="302"/>
    </location>
</feature>
<dbReference type="Proteomes" id="UP000823631">
    <property type="component" value="Unassembled WGS sequence"/>
</dbReference>
<dbReference type="InterPro" id="IPR023186">
    <property type="entry name" value="IUNH"/>
</dbReference>
<comment type="caution">
    <text evidence="4">The sequence shown here is derived from an EMBL/GenBank/DDBJ whole genome shotgun (WGS) entry which is preliminary data.</text>
</comment>
<dbReference type="PANTHER" id="PTHR12304:SF4">
    <property type="entry name" value="URIDINE NUCLEOSIDASE"/>
    <property type="match status" value="1"/>
</dbReference>
<dbReference type="AlphaFoldDB" id="A0A9D9GSS8"/>
<dbReference type="InterPro" id="IPR001910">
    <property type="entry name" value="Inosine/uridine_hydrolase_dom"/>
</dbReference>
<keyword evidence="2" id="KW-0326">Glycosidase</keyword>
<dbReference type="InterPro" id="IPR036452">
    <property type="entry name" value="Ribo_hydro-like"/>
</dbReference>
<name>A0A9D9GSS8_9GAMM</name>
<proteinExistence type="predicted"/>
<evidence type="ECO:0000313" key="4">
    <source>
        <dbReference type="EMBL" id="MBO8415371.1"/>
    </source>
</evidence>
<keyword evidence="1 4" id="KW-0378">Hydrolase</keyword>
<protein>
    <submittedName>
        <fullName evidence="4">Nucleoside hydrolase</fullName>
    </submittedName>
</protein>
<dbReference type="Gene3D" id="3.90.245.10">
    <property type="entry name" value="Ribonucleoside hydrolase-like"/>
    <property type="match status" value="1"/>
</dbReference>
<dbReference type="SUPFAM" id="SSF53590">
    <property type="entry name" value="Nucleoside hydrolase"/>
    <property type="match status" value="1"/>
</dbReference>
<dbReference type="GO" id="GO:0005829">
    <property type="term" value="C:cytosol"/>
    <property type="evidence" value="ECO:0007669"/>
    <property type="project" value="TreeGrafter"/>
</dbReference>
<dbReference type="PANTHER" id="PTHR12304">
    <property type="entry name" value="INOSINE-URIDINE PREFERRING NUCLEOSIDE HYDROLASE"/>
    <property type="match status" value="1"/>
</dbReference>
<reference evidence="4" key="2">
    <citation type="journal article" date="2021" name="PeerJ">
        <title>Extensive microbial diversity within the chicken gut microbiome revealed by metagenomics and culture.</title>
        <authorList>
            <person name="Gilroy R."/>
            <person name="Ravi A."/>
            <person name="Getino M."/>
            <person name="Pursley I."/>
            <person name="Horton D.L."/>
            <person name="Alikhan N.F."/>
            <person name="Baker D."/>
            <person name="Gharbi K."/>
            <person name="Hall N."/>
            <person name="Watson M."/>
            <person name="Adriaenssens E.M."/>
            <person name="Foster-Nyarko E."/>
            <person name="Jarju S."/>
            <person name="Secka A."/>
            <person name="Antonio M."/>
            <person name="Oren A."/>
            <person name="Chaudhuri R.R."/>
            <person name="La Ragione R."/>
            <person name="Hildebrand F."/>
            <person name="Pallen M.J."/>
        </authorList>
    </citation>
    <scope>NUCLEOTIDE SEQUENCE</scope>
    <source>
        <strain evidence="4">17213</strain>
    </source>
</reference>
<accession>A0A9D9GSS8</accession>
<dbReference type="GO" id="GO:0008477">
    <property type="term" value="F:purine nucleosidase activity"/>
    <property type="evidence" value="ECO:0007669"/>
    <property type="project" value="TreeGrafter"/>
</dbReference>
<evidence type="ECO:0000313" key="5">
    <source>
        <dbReference type="Proteomes" id="UP000823631"/>
    </source>
</evidence>
<dbReference type="Pfam" id="PF01156">
    <property type="entry name" value="IU_nuc_hydro"/>
    <property type="match status" value="1"/>
</dbReference>
<evidence type="ECO:0000259" key="3">
    <source>
        <dbReference type="Pfam" id="PF01156"/>
    </source>
</evidence>
<organism evidence="4 5">
    <name type="scientific">Candidatus Avisuccinivibrio stercorigallinarum</name>
    <dbReference type="NCBI Taxonomy" id="2840704"/>
    <lineage>
        <taxon>Bacteria</taxon>
        <taxon>Pseudomonadati</taxon>
        <taxon>Pseudomonadota</taxon>
        <taxon>Gammaproteobacteria</taxon>
        <taxon>Aeromonadales</taxon>
        <taxon>Succinivibrionaceae</taxon>
        <taxon>Succinivibrionaceae incertae sedis</taxon>
        <taxon>Candidatus Avisuccinivibrio</taxon>
    </lineage>
</organism>
<reference evidence="4" key="1">
    <citation type="submission" date="2020-10" db="EMBL/GenBank/DDBJ databases">
        <authorList>
            <person name="Gilroy R."/>
        </authorList>
    </citation>
    <scope>NUCLEOTIDE SEQUENCE</scope>
    <source>
        <strain evidence="4">17213</strain>
    </source>
</reference>
<sequence>MQNKQRKIIIDTDIGIDDAFALRYGSLLFDLVGITTVNGNVTADMATKNAKLFCEHYGLNIPVCKGATRPLAVPPSPPITNIHGSDGLGGCYDNPHNADAPNAVQFLIDMVKAHPHELTILAIGPLTNIALALNFCPEFAELVQEMVIMGGAFGFNQHTGNKTNFSEFNIWSDPHAADQVLHSHMKITMLPLDVTYEVIISGEEVQNTHDQFLNDISKFYFEFTLKEEGFYGIAVHDALTVSYLNDPTPYTVISKPVRVVTEPGITFGQTVIPHSSMPVPIDYFKGLPEHQICIGVDAPKVREHLLRTLTVN</sequence>